<dbReference type="EMBL" id="CP017606">
    <property type="protein sequence ID" value="ATW29642.1"/>
    <property type="molecule type" value="Genomic_DNA"/>
</dbReference>
<gene>
    <name evidence="2" type="ORF">BJP41_03930</name>
    <name evidence="1" type="ORF">CJJ18_04375</name>
</gene>
<accession>A0A2D3T732</accession>
<dbReference type="AlphaFoldDB" id="A0A2D3T732"/>
<protein>
    <submittedName>
        <fullName evidence="2">Uncharacterized protein</fullName>
    </submittedName>
</protein>
<dbReference type="Proteomes" id="UP000230008">
    <property type="component" value="Chromosome"/>
</dbReference>
<dbReference type="Proteomes" id="UP000792865">
    <property type="component" value="Chromosome"/>
</dbReference>
<reference evidence="3" key="3">
    <citation type="submission" date="2017-11" db="EMBL/GenBank/DDBJ databases">
        <title>PacBio sequencing of new strain of the secondary endosymbiont Candidatus Hamiltonella defensa.</title>
        <authorList>
            <person name="Strand M.R."/>
            <person name="Oliver K."/>
        </authorList>
    </citation>
    <scope>NUCLEOTIDE SEQUENCE [LARGE SCALE GENOMIC DNA]</scope>
    <source>
        <strain evidence="3">A2C</strain>
    </source>
</reference>
<organism evidence="2 3">
    <name type="scientific">Candidatus Williamhamiltonella defendens</name>
    <dbReference type="NCBI Taxonomy" id="138072"/>
    <lineage>
        <taxon>Bacteria</taxon>
        <taxon>Pseudomonadati</taxon>
        <taxon>Pseudomonadota</taxon>
        <taxon>Gammaproteobacteria</taxon>
        <taxon>Enterobacterales</taxon>
        <taxon>Enterobacteriaceae</taxon>
        <taxon>aphid secondary symbionts</taxon>
        <taxon>Candidatus Williamhamiltonella</taxon>
    </lineage>
</organism>
<sequence length="73" mass="8058">MHVRHANQKPSLICRKGHLHLLILFIKEYAHENTSVVLFLCVLSSSASQPTMMSPVSGLIEPVNTALGVYEKA</sequence>
<dbReference type="RefSeq" id="WP_095034176.1">
    <property type="nucleotide sequence ID" value="NZ_CAWNMT010000001.1"/>
</dbReference>
<dbReference type="EMBL" id="CP022932">
    <property type="protein sequence ID" value="ASV33408.1"/>
    <property type="molecule type" value="Genomic_DNA"/>
</dbReference>
<proteinExistence type="predicted"/>
<name>A0A2D3T732_9ENTR</name>
<evidence type="ECO:0000313" key="2">
    <source>
        <dbReference type="EMBL" id="ATW29642.1"/>
    </source>
</evidence>
<reference evidence="1" key="2">
    <citation type="submission" date="2017-08" db="EMBL/GenBank/DDBJ databases">
        <title>Genome sequence of Candidatus Hamiltonella defensa from Acyrthosiphon pisum strain MI47.</title>
        <authorList>
            <person name="Patel V.A."/>
            <person name="Chevignon G."/>
            <person name="Russell J.A."/>
            <person name="Oliver K.M."/>
        </authorList>
    </citation>
    <scope>NUCLEOTIDE SEQUENCE</scope>
    <source>
        <strain evidence="1">MI47</strain>
    </source>
</reference>
<reference evidence="2" key="4">
    <citation type="journal article" date="2018" name="Genome Biol. Evol.">
        <title>Culture-Facilitated Comparative Genomics of the Facultative Symbiont Hamiltonella defensa.</title>
        <authorList>
            <person name="Chevignon G."/>
            <person name="Boyd B.M."/>
            <person name="Brandt J.W."/>
            <person name="Oliver K.M."/>
            <person name="Strand M.R."/>
        </authorList>
    </citation>
    <scope>NUCLEOTIDE SEQUENCE</scope>
    <source>
        <strain evidence="2">A2C</strain>
    </source>
</reference>
<evidence type="ECO:0000313" key="1">
    <source>
        <dbReference type="EMBL" id="ASV33408.1"/>
    </source>
</evidence>
<reference evidence="3" key="1">
    <citation type="submission" date="2016-10" db="EMBL/GenBank/DDBJ databases">
        <authorList>
            <person name="Chevignon G."/>
        </authorList>
    </citation>
    <scope>NUCLEOTIDE SEQUENCE [LARGE SCALE GENOMIC DNA]</scope>
    <source>
        <strain evidence="3">A2C</strain>
    </source>
</reference>
<evidence type="ECO:0000313" key="3">
    <source>
        <dbReference type="Proteomes" id="UP000230008"/>
    </source>
</evidence>